<dbReference type="InterPro" id="IPR001881">
    <property type="entry name" value="EGF-like_Ca-bd_dom"/>
</dbReference>
<dbReference type="FunFam" id="2.10.25.10:FF:000115">
    <property type="entry name" value="latent-transforming growth factor beta-binding protein 4 isoform X2"/>
    <property type="match status" value="1"/>
</dbReference>
<dbReference type="Gene3D" id="3.90.290.10">
    <property type="entry name" value="TGF-beta binding (TB) domain"/>
    <property type="match status" value="1"/>
</dbReference>
<dbReference type="InterPro" id="IPR000742">
    <property type="entry name" value="EGF"/>
</dbReference>
<sequence length="226" mass="24493">MCALFSTQLCRGGVCVNKAPGYACYCPNGYYYETHHLECIDNDECRDEEAEPCVGGGCVNTIGSFYCACSPPLVLDGSQRRCVANDSQALDENQAVCWQAVGPDLVCSRPRLDRQVTYTECCCLYGEAWGMDCALCPARDSGEGPNPQTLPVCCRVSCRAHGPPCTPYPLPLFPTDINECAEAEGPPTLCLNGRCINMDGSYRCLCSRGYILSQPPNSCVPARPRA</sequence>
<evidence type="ECO:0000256" key="8">
    <source>
        <dbReference type="PROSITE-ProRule" id="PRU00076"/>
    </source>
</evidence>
<dbReference type="SUPFAM" id="SSF57581">
    <property type="entry name" value="TB module/8-cys domain"/>
    <property type="match status" value="1"/>
</dbReference>
<proteinExistence type="inferred from homology"/>
<dbReference type="InterPro" id="IPR017878">
    <property type="entry name" value="TB_dom"/>
</dbReference>
<dbReference type="AlphaFoldDB" id="A0A8C0JD39"/>
<keyword evidence="3" id="KW-0677">Repeat</keyword>
<keyword evidence="6" id="KW-0340">Growth factor binding</keyword>
<dbReference type="FunFam" id="2.10.25.10:FF:000056">
    <property type="entry name" value="Latent-transforming growth factor beta-binding protein 3 isoform 2"/>
    <property type="match status" value="1"/>
</dbReference>
<feature type="domain" description="EGF-like" evidence="9">
    <location>
        <begin position="176"/>
        <end position="216"/>
    </location>
</feature>
<dbReference type="Pfam" id="PF00683">
    <property type="entry name" value="TB"/>
    <property type="match status" value="1"/>
</dbReference>
<dbReference type="Ensembl" id="ENSCABT00000032918.1">
    <property type="protein sequence ID" value="ENSCABP00000030040.1"/>
    <property type="gene ID" value="ENSCABG00000022016.1"/>
</dbReference>
<protein>
    <submittedName>
        <fullName evidence="11">Uncharacterized protein</fullName>
    </submittedName>
</protein>
<evidence type="ECO:0000259" key="10">
    <source>
        <dbReference type="PROSITE" id="PS51364"/>
    </source>
</evidence>
<evidence type="ECO:0000256" key="5">
    <source>
        <dbReference type="ARBA" id="ARBA00023180"/>
    </source>
</evidence>
<name>A0A8C0JD39_CHEAB</name>
<dbReference type="SMART" id="SM00181">
    <property type="entry name" value="EGF"/>
    <property type="match status" value="3"/>
</dbReference>
<evidence type="ECO:0000256" key="7">
    <source>
        <dbReference type="ARBA" id="ARBA00038081"/>
    </source>
</evidence>
<feature type="domain" description="TB" evidence="10">
    <location>
        <begin position="95"/>
        <end position="141"/>
    </location>
</feature>
<dbReference type="CDD" id="cd00054">
    <property type="entry name" value="EGF_CA"/>
    <property type="match status" value="1"/>
</dbReference>
<keyword evidence="4" id="KW-1015">Disulfide bond</keyword>
<comment type="caution">
    <text evidence="8">Lacks conserved residue(s) required for the propagation of feature annotation.</text>
</comment>
<evidence type="ECO:0000256" key="6">
    <source>
        <dbReference type="ARBA" id="ARBA00023183"/>
    </source>
</evidence>
<dbReference type="OMA" id="CNLSVCW"/>
<evidence type="ECO:0000256" key="1">
    <source>
        <dbReference type="ARBA" id="ARBA00022536"/>
    </source>
</evidence>
<dbReference type="PROSITE" id="PS01187">
    <property type="entry name" value="EGF_CA"/>
    <property type="match status" value="2"/>
</dbReference>
<dbReference type="InterPro" id="IPR049883">
    <property type="entry name" value="NOTCH1_EGF-like"/>
</dbReference>
<dbReference type="GO" id="GO:0005509">
    <property type="term" value="F:calcium ion binding"/>
    <property type="evidence" value="ECO:0007669"/>
    <property type="project" value="InterPro"/>
</dbReference>
<keyword evidence="2" id="KW-0732">Signal</keyword>
<dbReference type="GeneTree" id="ENSGT00940000158234"/>
<evidence type="ECO:0000256" key="4">
    <source>
        <dbReference type="ARBA" id="ARBA00023157"/>
    </source>
</evidence>
<dbReference type="PANTHER" id="PTHR24034">
    <property type="entry name" value="EGF-LIKE DOMAIN-CONTAINING PROTEIN"/>
    <property type="match status" value="1"/>
</dbReference>
<dbReference type="GO" id="GO:0019838">
    <property type="term" value="F:growth factor binding"/>
    <property type="evidence" value="ECO:0007669"/>
    <property type="project" value="UniProtKB-KW"/>
</dbReference>
<accession>A0A8C0JD39</accession>
<evidence type="ECO:0000259" key="9">
    <source>
        <dbReference type="PROSITE" id="PS50026"/>
    </source>
</evidence>
<dbReference type="SUPFAM" id="SSF57196">
    <property type="entry name" value="EGF/Laminin"/>
    <property type="match status" value="3"/>
</dbReference>
<dbReference type="SMART" id="SM00179">
    <property type="entry name" value="EGF_CA"/>
    <property type="match status" value="3"/>
</dbReference>
<dbReference type="PANTHER" id="PTHR24034:SF209">
    <property type="entry name" value="EGF-LIKE DOMAIN-CONTAINING PROTEIN"/>
    <property type="match status" value="1"/>
</dbReference>
<dbReference type="PROSITE" id="PS51364">
    <property type="entry name" value="TB"/>
    <property type="match status" value="1"/>
</dbReference>
<dbReference type="InterPro" id="IPR050751">
    <property type="entry name" value="ECM_structural_protein"/>
</dbReference>
<evidence type="ECO:0000313" key="12">
    <source>
        <dbReference type="Proteomes" id="UP000694404"/>
    </source>
</evidence>
<evidence type="ECO:0000313" key="11">
    <source>
        <dbReference type="Ensembl" id="ENSCABP00000030040.1"/>
    </source>
</evidence>
<reference evidence="11" key="2">
    <citation type="submission" date="2025-09" db="UniProtKB">
        <authorList>
            <consortium name="Ensembl"/>
        </authorList>
    </citation>
    <scope>IDENTIFICATION</scope>
</reference>
<organism evidence="11 12">
    <name type="scientific">Chelonoidis abingdonii</name>
    <name type="common">Abingdon island giant tortoise</name>
    <name type="synonym">Testudo abingdonii</name>
    <dbReference type="NCBI Taxonomy" id="106734"/>
    <lineage>
        <taxon>Eukaryota</taxon>
        <taxon>Metazoa</taxon>
        <taxon>Chordata</taxon>
        <taxon>Craniata</taxon>
        <taxon>Vertebrata</taxon>
        <taxon>Euteleostomi</taxon>
        <taxon>Archelosauria</taxon>
        <taxon>Testudinata</taxon>
        <taxon>Testudines</taxon>
        <taxon>Cryptodira</taxon>
        <taxon>Durocryptodira</taxon>
        <taxon>Testudinoidea</taxon>
        <taxon>Testudinidae</taxon>
        <taxon>Chelonoidis</taxon>
    </lineage>
</organism>
<keyword evidence="5" id="KW-0325">Glycoprotein</keyword>
<keyword evidence="12" id="KW-1185">Reference proteome</keyword>
<dbReference type="Gene3D" id="2.10.25.10">
    <property type="entry name" value="Laminin"/>
    <property type="match status" value="3"/>
</dbReference>
<dbReference type="PROSITE" id="PS50026">
    <property type="entry name" value="EGF_3"/>
    <property type="match status" value="1"/>
</dbReference>
<dbReference type="Pfam" id="PF07645">
    <property type="entry name" value="EGF_CA"/>
    <property type="match status" value="3"/>
</dbReference>
<keyword evidence="1 8" id="KW-0245">EGF-like domain</keyword>
<comment type="similarity">
    <text evidence="7">Belongs to the LTBP family.</text>
</comment>
<dbReference type="InterPro" id="IPR036773">
    <property type="entry name" value="TB_dom_sf"/>
</dbReference>
<reference evidence="11" key="1">
    <citation type="submission" date="2025-08" db="UniProtKB">
        <authorList>
            <consortium name="Ensembl"/>
        </authorList>
    </citation>
    <scope>IDENTIFICATION</scope>
</reference>
<dbReference type="Proteomes" id="UP000694404">
    <property type="component" value="Unplaced"/>
</dbReference>
<dbReference type="InterPro" id="IPR018097">
    <property type="entry name" value="EGF_Ca-bd_CS"/>
</dbReference>
<dbReference type="PROSITE" id="PS00010">
    <property type="entry name" value="ASX_HYDROXYL"/>
    <property type="match status" value="1"/>
</dbReference>
<dbReference type="InterPro" id="IPR000152">
    <property type="entry name" value="EGF-type_Asp/Asn_hydroxyl_site"/>
</dbReference>
<evidence type="ECO:0000256" key="3">
    <source>
        <dbReference type="ARBA" id="ARBA00022737"/>
    </source>
</evidence>
<evidence type="ECO:0000256" key="2">
    <source>
        <dbReference type="ARBA" id="ARBA00022729"/>
    </source>
</evidence>